<organism evidence="2 3">
    <name type="scientific">Myceligenerans pegani</name>
    <dbReference type="NCBI Taxonomy" id="2776917"/>
    <lineage>
        <taxon>Bacteria</taxon>
        <taxon>Bacillati</taxon>
        <taxon>Actinomycetota</taxon>
        <taxon>Actinomycetes</taxon>
        <taxon>Micrococcales</taxon>
        <taxon>Promicromonosporaceae</taxon>
        <taxon>Myceligenerans</taxon>
    </lineage>
</organism>
<protein>
    <submittedName>
        <fullName evidence="2">Extracellular solute-binding protein</fullName>
    </submittedName>
</protein>
<sequence length="425" mass="45227">MRRQTGTAAVLAVVALAAAGCGGSGQGGEGEDVVLDFAWWGDETRAERYEQAVALFEEQNPGVDVRTSYASFSDYWTARNTEAAGGALPDVIQMDVAYLAEYSLNGQVAPLDEHLGETIDVSEIPESLLPSVQVDGQTTAIPTSTNTLGTLYNADTMDALGLDIPEDGPLSWDDYDALLTDIAEAGAEEAEPVYGASNYTTVFWLFQIWLAQQGKALFDGEGGLGFDEADLAEWWGRAEPLYESGAFVPQQQLDQIEGADAIGLGVTASETSWDNFLVRFSEGAGGAEMVMVPPPADDPDERGLFLKASLMLSMASNTDHPEEAASFIDFIVNDPEVGEIFGMSRGVPASSAALEGWEAEGLDAQILEYEQSVQDYVSPAPPPAVGFGTMEAEFARIAEEIGHGAVTVDEGVDQWFELAEAAMAG</sequence>
<dbReference type="EMBL" id="JADAQT010000110">
    <property type="protein sequence ID" value="MBE1878749.1"/>
    <property type="molecule type" value="Genomic_DNA"/>
</dbReference>
<dbReference type="RefSeq" id="WP_192865285.1">
    <property type="nucleotide sequence ID" value="NZ_JADAQT010000110.1"/>
</dbReference>
<dbReference type="SUPFAM" id="SSF53850">
    <property type="entry name" value="Periplasmic binding protein-like II"/>
    <property type="match status" value="1"/>
</dbReference>
<dbReference type="PANTHER" id="PTHR43649:SF30">
    <property type="entry name" value="ABC TRANSPORTER SUBSTRATE-BINDING PROTEIN"/>
    <property type="match status" value="1"/>
</dbReference>
<proteinExistence type="predicted"/>
<name>A0ABR9N513_9MICO</name>
<dbReference type="Gene3D" id="3.40.190.10">
    <property type="entry name" value="Periplasmic binding protein-like II"/>
    <property type="match status" value="2"/>
</dbReference>
<reference evidence="2 3" key="1">
    <citation type="submission" date="2020-10" db="EMBL/GenBank/DDBJ databases">
        <title>Myceligenerans pegani sp. nov., an endophytic actinomycete isolated from Peganum harmala L. in Xinjiang, China.</title>
        <authorList>
            <person name="Xin L."/>
        </authorList>
    </citation>
    <scope>NUCLEOTIDE SEQUENCE [LARGE SCALE GENOMIC DNA]</scope>
    <source>
        <strain evidence="2 3">TRM65318</strain>
    </source>
</reference>
<feature type="chain" id="PRO_5046781443" evidence="1">
    <location>
        <begin position="20"/>
        <end position="425"/>
    </location>
</feature>
<evidence type="ECO:0000313" key="2">
    <source>
        <dbReference type="EMBL" id="MBE1878749.1"/>
    </source>
</evidence>
<feature type="signal peptide" evidence="1">
    <location>
        <begin position="1"/>
        <end position="19"/>
    </location>
</feature>
<accession>A0ABR9N513</accession>
<dbReference type="PROSITE" id="PS51257">
    <property type="entry name" value="PROKAR_LIPOPROTEIN"/>
    <property type="match status" value="1"/>
</dbReference>
<dbReference type="InterPro" id="IPR050490">
    <property type="entry name" value="Bact_solute-bd_prot1"/>
</dbReference>
<comment type="caution">
    <text evidence="2">The sequence shown here is derived from an EMBL/GenBank/DDBJ whole genome shotgun (WGS) entry which is preliminary data.</text>
</comment>
<dbReference type="Pfam" id="PF01547">
    <property type="entry name" value="SBP_bac_1"/>
    <property type="match status" value="1"/>
</dbReference>
<evidence type="ECO:0000313" key="3">
    <source>
        <dbReference type="Proteomes" id="UP000625527"/>
    </source>
</evidence>
<evidence type="ECO:0000256" key="1">
    <source>
        <dbReference type="SAM" id="SignalP"/>
    </source>
</evidence>
<dbReference type="PANTHER" id="PTHR43649">
    <property type="entry name" value="ARABINOSE-BINDING PROTEIN-RELATED"/>
    <property type="match status" value="1"/>
</dbReference>
<gene>
    <name evidence="2" type="ORF">IHE71_23925</name>
</gene>
<dbReference type="Proteomes" id="UP000625527">
    <property type="component" value="Unassembled WGS sequence"/>
</dbReference>
<keyword evidence="3" id="KW-1185">Reference proteome</keyword>
<keyword evidence="1" id="KW-0732">Signal</keyword>
<dbReference type="InterPro" id="IPR006059">
    <property type="entry name" value="SBP"/>
</dbReference>